<gene>
    <name evidence="1" type="ORF">BIY37_11360</name>
</gene>
<accession>A0A1V6LXP4</accession>
<proteinExistence type="predicted"/>
<evidence type="ECO:0000313" key="1">
    <source>
        <dbReference type="EMBL" id="OQD44910.1"/>
    </source>
</evidence>
<protein>
    <recommendedName>
        <fullName evidence="3">DUF3570 domain-containing protein</fullName>
    </recommendedName>
</protein>
<dbReference type="AlphaFoldDB" id="A0A1V6LXP4"/>
<sequence length="394" mass="46035">MERISLLYHDLHVGPVGIKPSYKINEVFDDNVFSAPTNEVSDFYTSHKADVGLVYPVFDNLLTHLDYDAEIYTYERVQERDHINQSLKGVLEFAFPNDFKFSIADQIRKYTIPPGVQRRFYGDIIVIGVPIEDLGVNAFTPKANITRNLATFALDFPDFISNLDFSVQYVNDVVRYQEETFKSSEYNSNTIGATVEYTHPFFPIRLSSGFLYSYWQYYNYEEYSSTRTDIPFSVDWKINPKHDVYVNTHYKKSDYKSGSPVENFEGWEVILGDRYYITPVSTIEVYAERSLKEQRRDDNNAFFYTVFGLKYVLKQNRFNTTIDTYYSHVKFREVTEALVSAEEVDGVNFHFNIKYTPQNWWFAEFDYTYTLFDDTVSLGNLNKNVVSLGVGLNF</sequence>
<comment type="caution">
    <text evidence="1">The sequence shown here is derived from an EMBL/GenBank/DDBJ whole genome shotgun (WGS) entry which is preliminary data.</text>
</comment>
<name>A0A1V6LXP4_9BACT</name>
<keyword evidence="2" id="KW-1185">Reference proteome</keyword>
<dbReference type="Proteomes" id="UP000242219">
    <property type="component" value="Unassembled WGS sequence"/>
</dbReference>
<dbReference type="EMBL" id="MJUW02000113">
    <property type="protein sequence ID" value="OQD44910.1"/>
    <property type="molecule type" value="Genomic_DNA"/>
</dbReference>
<evidence type="ECO:0000313" key="2">
    <source>
        <dbReference type="Proteomes" id="UP000242219"/>
    </source>
</evidence>
<evidence type="ECO:0008006" key="3">
    <source>
        <dbReference type="Google" id="ProtNLM"/>
    </source>
</evidence>
<dbReference type="RefSeq" id="WP_070067944.1">
    <property type="nucleotide sequence ID" value="NZ_MJUW02000113.1"/>
</dbReference>
<reference evidence="1 2" key="1">
    <citation type="journal article" date="2016" name="Genome Announc.">
        <title>Draft Genome Sequence of the Anaerobic Ammonium-Oxidizing Bacterium 'Candidatus Brocadia sp. 40'.</title>
        <authorList>
            <person name="Ali M."/>
            <person name="Haroon M.F."/>
            <person name="Narita Y."/>
            <person name="Zhang L."/>
            <person name="Rangel Shaw D."/>
            <person name="Okabe S."/>
            <person name="Saikaly P.E."/>
        </authorList>
    </citation>
    <scope>NUCLEOTIDE SEQUENCE [LARGE SCALE GENOMIC DNA]</scope>
    <source>
        <strain evidence="1 2">40</strain>
    </source>
</reference>
<organism evidence="1 2">
    <name type="scientific">Candidatus Brocadia sapporoensis</name>
    <dbReference type="NCBI Taxonomy" id="392547"/>
    <lineage>
        <taxon>Bacteria</taxon>
        <taxon>Pseudomonadati</taxon>
        <taxon>Planctomycetota</taxon>
        <taxon>Candidatus Brocadiia</taxon>
        <taxon>Candidatus Brocadiales</taxon>
        <taxon>Candidatus Brocadiaceae</taxon>
        <taxon>Candidatus Brocadia</taxon>
    </lineage>
</organism>